<gene>
    <name evidence="1" type="ORF">DC366_17610</name>
</gene>
<evidence type="ECO:0000313" key="2">
    <source>
        <dbReference type="Proteomes" id="UP000244446"/>
    </source>
</evidence>
<organism evidence="1 2">
    <name type="scientific">Pelagivirga sediminicola</name>
    <dbReference type="NCBI Taxonomy" id="2170575"/>
    <lineage>
        <taxon>Bacteria</taxon>
        <taxon>Pseudomonadati</taxon>
        <taxon>Pseudomonadota</taxon>
        <taxon>Alphaproteobacteria</taxon>
        <taxon>Rhodobacterales</taxon>
        <taxon>Paracoccaceae</taxon>
        <taxon>Pelagivirga</taxon>
    </lineage>
</organism>
<comment type="caution">
    <text evidence="1">The sequence shown here is derived from an EMBL/GenBank/DDBJ whole genome shotgun (WGS) entry which is preliminary data.</text>
</comment>
<name>A0A2T7G2V2_9RHOB</name>
<dbReference type="Proteomes" id="UP000244446">
    <property type="component" value="Unassembled WGS sequence"/>
</dbReference>
<protein>
    <submittedName>
        <fullName evidence="1">Uncharacterized protein</fullName>
    </submittedName>
</protein>
<proteinExistence type="predicted"/>
<dbReference type="AlphaFoldDB" id="A0A2T7G2V2"/>
<evidence type="ECO:0000313" key="1">
    <source>
        <dbReference type="EMBL" id="PVA08751.1"/>
    </source>
</evidence>
<accession>A0A2T7G2V2</accession>
<sequence length="105" mass="11692">MAMKSYNVAMMDAAPKTRKAHIITFARDGQPPVDVALYKTGGGYAADHPRSGYAIRAFDQICRFGPAVSFAEAKASLTMMLDEMEGYERIREACHRYPVLNPDFN</sequence>
<dbReference type="RefSeq" id="WP_108693496.1">
    <property type="nucleotide sequence ID" value="NZ_QCYH01000018.1"/>
</dbReference>
<dbReference type="EMBL" id="QCYH01000018">
    <property type="protein sequence ID" value="PVA08751.1"/>
    <property type="molecule type" value="Genomic_DNA"/>
</dbReference>
<keyword evidence="2" id="KW-1185">Reference proteome</keyword>
<reference evidence="1 2" key="1">
    <citation type="submission" date="2018-04" db="EMBL/GenBank/DDBJ databases">
        <title>Pelagivirga bohaiensis gen. nov., sp. nov., a bacterium isolated from the Bohai Sea.</title>
        <authorList>
            <person name="Ji X."/>
        </authorList>
    </citation>
    <scope>NUCLEOTIDE SEQUENCE [LARGE SCALE GENOMIC DNA]</scope>
    <source>
        <strain evidence="1 2">BH-SD19</strain>
    </source>
</reference>
<dbReference type="OrthoDB" id="9849502at2"/>